<feature type="binding site" evidence="10">
    <location>
        <position position="252"/>
    </location>
    <ligand>
        <name>S-adenosyl-L-methionine</name>
        <dbReference type="ChEBI" id="CHEBI:59789"/>
    </ligand>
</feature>
<dbReference type="InterPro" id="IPR025792">
    <property type="entry name" value="tRNA_Gua_MeTrfase_euk"/>
</dbReference>
<evidence type="ECO:0000256" key="5">
    <source>
        <dbReference type="ARBA" id="ARBA00022691"/>
    </source>
</evidence>
<evidence type="ECO:0000256" key="6">
    <source>
        <dbReference type="ARBA" id="ARBA00022694"/>
    </source>
</evidence>
<comment type="catalytic activity">
    <reaction evidence="9 10">
        <text>guanosine(37) in tRNA + S-adenosyl-L-methionine = N(1)-methylguanosine(37) in tRNA + S-adenosyl-L-homocysteine + H(+)</text>
        <dbReference type="Rhea" id="RHEA:36899"/>
        <dbReference type="Rhea" id="RHEA-COMP:10145"/>
        <dbReference type="Rhea" id="RHEA-COMP:10147"/>
        <dbReference type="ChEBI" id="CHEBI:15378"/>
        <dbReference type="ChEBI" id="CHEBI:57856"/>
        <dbReference type="ChEBI" id="CHEBI:59789"/>
        <dbReference type="ChEBI" id="CHEBI:73542"/>
        <dbReference type="ChEBI" id="CHEBI:74269"/>
        <dbReference type="EC" id="2.1.1.228"/>
    </reaction>
</comment>
<comment type="similarity">
    <text evidence="1">Belongs to the class I-like SAM-binding methyltransferase superfamily. TRM5/TYW2 family.</text>
</comment>
<keyword evidence="6 10" id="KW-0819">tRNA processing</keyword>
<dbReference type="FunFam" id="3.30.300.110:FF:000001">
    <property type="entry name" value="tRNA (guanine(37)-N1)-methyltransferase"/>
    <property type="match status" value="1"/>
</dbReference>
<reference evidence="12" key="1">
    <citation type="submission" date="2022-03" db="EMBL/GenBank/DDBJ databases">
        <authorList>
            <person name="Legras J.-L."/>
            <person name="Devillers H."/>
            <person name="Grondin C."/>
        </authorList>
    </citation>
    <scope>NUCLEOTIDE SEQUENCE</scope>
    <source>
        <strain evidence="12">CLIB 1423</strain>
    </source>
</reference>
<keyword evidence="13" id="KW-1185">Reference proteome</keyword>
<keyword evidence="4 10" id="KW-0808">Transferase</keyword>
<evidence type="ECO:0000256" key="7">
    <source>
        <dbReference type="ARBA" id="ARBA00023128"/>
    </source>
</evidence>
<feature type="binding site" evidence="10">
    <location>
        <position position="382"/>
    </location>
    <ligand>
        <name>S-adenosyl-L-methionine</name>
        <dbReference type="ChEBI" id="CHEBI:59789"/>
    </ligand>
</feature>
<dbReference type="GO" id="GO:0005759">
    <property type="term" value="C:mitochondrial matrix"/>
    <property type="evidence" value="ECO:0007669"/>
    <property type="project" value="UniProtKB-SubCell"/>
</dbReference>
<keyword evidence="3 10" id="KW-0489">Methyltransferase</keyword>
<dbReference type="Pfam" id="PF25133">
    <property type="entry name" value="TYW2_N_2"/>
    <property type="match status" value="1"/>
</dbReference>
<comment type="subcellular location">
    <subcellularLocation>
        <location evidence="10">Mitochondrion matrix</location>
    </subcellularLocation>
    <subcellularLocation>
        <location evidence="10">Nucleus</location>
    </subcellularLocation>
    <subcellularLocation>
        <location evidence="10">Cytoplasm</location>
    </subcellularLocation>
    <text evidence="10">Predominantly in the mitochondria and in the nucleus.</text>
</comment>
<dbReference type="GO" id="GO:0052906">
    <property type="term" value="F:tRNA (guanine(37)-N1)-methyltransferase activity"/>
    <property type="evidence" value="ECO:0007669"/>
    <property type="project" value="UniProtKB-UniRule"/>
</dbReference>
<comment type="subunit">
    <text evidence="10">Monomer.</text>
</comment>
<evidence type="ECO:0000259" key="11">
    <source>
        <dbReference type="PROSITE" id="PS51684"/>
    </source>
</evidence>
<dbReference type="SUPFAM" id="SSF53335">
    <property type="entry name" value="S-adenosyl-L-methionine-dependent methyltransferases"/>
    <property type="match status" value="1"/>
</dbReference>
<evidence type="ECO:0000256" key="4">
    <source>
        <dbReference type="ARBA" id="ARBA00022679"/>
    </source>
</evidence>
<evidence type="ECO:0000256" key="1">
    <source>
        <dbReference type="ARBA" id="ARBA00009775"/>
    </source>
</evidence>
<keyword evidence="5 10" id="KW-0949">S-adenosyl-L-methionine</keyword>
<dbReference type="EC" id="2.1.1.228" evidence="10"/>
<dbReference type="Gene3D" id="3.40.50.150">
    <property type="entry name" value="Vaccinia Virus protein VP39"/>
    <property type="match status" value="1"/>
</dbReference>
<dbReference type="PROSITE" id="PS51684">
    <property type="entry name" value="SAM_MT_TRM5_TYW2"/>
    <property type="match status" value="1"/>
</dbReference>
<dbReference type="Pfam" id="PF02475">
    <property type="entry name" value="TRM5-TYW2_MTfase"/>
    <property type="match status" value="1"/>
</dbReference>
<dbReference type="OrthoDB" id="408788at2759"/>
<feature type="binding site" evidence="10">
    <location>
        <begin position="318"/>
        <end position="319"/>
    </location>
    <ligand>
        <name>S-adenosyl-L-methionine</name>
        <dbReference type="ChEBI" id="CHEBI:59789"/>
    </ligand>
</feature>
<dbReference type="GO" id="GO:0070901">
    <property type="term" value="P:mitochondrial tRNA methylation"/>
    <property type="evidence" value="ECO:0007669"/>
    <property type="project" value="TreeGrafter"/>
</dbReference>
<feature type="domain" description="SAM-dependent methyltransferase TRM5/TYW2-type" evidence="11">
    <location>
        <begin position="163"/>
        <end position="484"/>
    </location>
</feature>
<evidence type="ECO:0000256" key="3">
    <source>
        <dbReference type="ARBA" id="ARBA00022603"/>
    </source>
</evidence>
<proteinExistence type="inferred from homology"/>
<dbReference type="AlphaFoldDB" id="A0A9P0QQY9"/>
<dbReference type="HAMAP" id="MF_03152">
    <property type="entry name" value="TRM5"/>
    <property type="match status" value="1"/>
</dbReference>
<feature type="binding site" evidence="10">
    <location>
        <begin position="290"/>
        <end position="291"/>
    </location>
    <ligand>
        <name>S-adenosyl-L-methionine</name>
        <dbReference type="ChEBI" id="CHEBI:59789"/>
    </ligand>
</feature>
<dbReference type="Proteomes" id="UP000837801">
    <property type="component" value="Unassembled WGS sequence"/>
</dbReference>
<keyword evidence="7 10" id="KW-0496">Mitochondrion</keyword>
<dbReference type="GO" id="GO:0005634">
    <property type="term" value="C:nucleus"/>
    <property type="evidence" value="ECO:0007669"/>
    <property type="project" value="UniProtKB-SubCell"/>
</dbReference>
<dbReference type="PANTHER" id="PTHR23245:SF36">
    <property type="entry name" value="TRNA (GUANINE(37)-N1)-METHYLTRANSFERASE"/>
    <property type="match status" value="1"/>
</dbReference>
<evidence type="ECO:0000256" key="2">
    <source>
        <dbReference type="ARBA" id="ARBA00022490"/>
    </source>
</evidence>
<dbReference type="EMBL" id="CAKXYY010000013">
    <property type="protein sequence ID" value="CAH2353896.1"/>
    <property type="molecule type" value="Genomic_DNA"/>
</dbReference>
<dbReference type="GO" id="GO:0002939">
    <property type="term" value="P:tRNA N1-guanine methylation"/>
    <property type="evidence" value="ECO:0007669"/>
    <property type="project" value="TreeGrafter"/>
</dbReference>
<dbReference type="Gene3D" id="3.30.300.110">
    <property type="entry name" value="Met-10+ protein-like domains"/>
    <property type="match status" value="1"/>
</dbReference>
<dbReference type="InterPro" id="IPR056743">
    <property type="entry name" value="TRM5-TYW2-like_MTfase"/>
</dbReference>
<evidence type="ECO:0000256" key="8">
    <source>
        <dbReference type="ARBA" id="ARBA00023242"/>
    </source>
</evidence>
<comment type="similarity">
    <text evidence="10">Belongs to the TRM5 / TYW2 family.</text>
</comment>
<gene>
    <name evidence="10" type="primary">TRM5</name>
    <name evidence="12" type="ORF">CLIB1423_13S01288</name>
</gene>
<protein>
    <recommendedName>
        <fullName evidence="10">tRNA (guanine(37)-N1)-methyltransferase</fullName>
        <ecNumber evidence="10">2.1.1.228</ecNumber>
    </recommendedName>
    <alternativeName>
        <fullName evidence="10">M1G-methyltransferase</fullName>
    </alternativeName>
    <alternativeName>
        <fullName evidence="10">tRNA [GM37] methyltransferase</fullName>
    </alternativeName>
    <alternativeName>
        <fullName evidence="10">tRNA methyltransferase 5</fullName>
    </alternativeName>
</protein>
<keyword evidence="8 10" id="KW-0539">Nucleus</keyword>
<evidence type="ECO:0000313" key="12">
    <source>
        <dbReference type="EMBL" id="CAH2353896.1"/>
    </source>
</evidence>
<comment type="caution">
    <text evidence="12">The sequence shown here is derived from an EMBL/GenBank/DDBJ whole genome shotgun (WGS) entry which is preliminary data.</text>
</comment>
<name>A0A9P0QQY9_9ASCO</name>
<evidence type="ECO:0000256" key="9">
    <source>
        <dbReference type="ARBA" id="ARBA00047783"/>
    </source>
</evidence>
<accession>A0A9P0QQY9</accession>
<evidence type="ECO:0000256" key="10">
    <source>
        <dbReference type="HAMAP-Rule" id="MF_03152"/>
    </source>
</evidence>
<sequence>MFKRLTGWKYIDLNFARSFHKISRSDRREFMMTKFGPPVNRSMTELDRTFFTKTIPLIVAYFPEPRFLGQFVKVCKKDILNLPSIKHIVHITPEKKGVILREDIESCDQAKEKLSPLANEKIKEFGIVLEPYDLKLDYDFWKADDILRSVLPKELEHDIPTGFAQAGHVAHLNLRDEFKQFGSLIGQVIIDKNSKVETVVDKVDTIDTKFRTFKMNVLAGRDDLVVEQSESGCKFKFDFSKVYWNSRLNSEHERLINQFQPREVVGDVFAGVGPFAVPAGKKNVLVLANDLNPESYKYLNENIVLNKVGDFVKSFHLDGREFIRNSPELLLDWANTSKTVEKRKLVKRRKVEPSSNASTPVEREYEVTKVEIPKYFSNYVMNLPDTALTFLDEFIGLYSRNPKVKDLIKSLPEFKLPIINCHCFEKFSPEESPEPSMEELHKRVHARIVKLIQFEIPFESCKFHLVRKVAPTKPMFCVSFELPEQVAFREN</sequence>
<dbReference type="PANTHER" id="PTHR23245">
    <property type="entry name" value="TRNA METHYLTRANSFERASE"/>
    <property type="match status" value="1"/>
</dbReference>
<dbReference type="InterPro" id="IPR029063">
    <property type="entry name" value="SAM-dependent_MTases_sf"/>
</dbReference>
<dbReference type="InterPro" id="IPR030382">
    <property type="entry name" value="MeTrfase_TRM5/TYW2"/>
</dbReference>
<keyword evidence="2 10" id="KW-0963">Cytoplasm</keyword>
<evidence type="ECO:0000313" key="13">
    <source>
        <dbReference type="Proteomes" id="UP000837801"/>
    </source>
</evidence>
<comment type="function">
    <text evidence="10">Specifically methylates the N1 position of guanosine-37 in various cytoplasmic and mitochondrial tRNAs. Methylation is not dependent on the nature of the nucleoside 5' of the target nucleoside. This is the first step in the biosynthesis of wybutosine (yW), a modified base adjacent to the anticodon of tRNAs and required for accurate decoding.</text>
</comment>
<organism evidence="12 13">
    <name type="scientific">[Candida] railenensis</name>
    <dbReference type="NCBI Taxonomy" id="45579"/>
    <lineage>
        <taxon>Eukaryota</taxon>
        <taxon>Fungi</taxon>
        <taxon>Dikarya</taxon>
        <taxon>Ascomycota</taxon>
        <taxon>Saccharomycotina</taxon>
        <taxon>Pichiomycetes</taxon>
        <taxon>Debaryomycetaceae</taxon>
        <taxon>Kurtzmaniella</taxon>
    </lineage>
</organism>
<dbReference type="InterPro" id="IPR056744">
    <property type="entry name" value="TRM5/TYW2-like_N"/>
</dbReference>